<protein>
    <submittedName>
        <fullName evidence="3">Uncharacterized protein</fullName>
    </submittedName>
</protein>
<organism evidence="3 4">
    <name type="scientific">Adineta steineri</name>
    <dbReference type="NCBI Taxonomy" id="433720"/>
    <lineage>
        <taxon>Eukaryota</taxon>
        <taxon>Metazoa</taxon>
        <taxon>Spiralia</taxon>
        <taxon>Gnathifera</taxon>
        <taxon>Rotifera</taxon>
        <taxon>Eurotatoria</taxon>
        <taxon>Bdelloidea</taxon>
        <taxon>Adinetida</taxon>
        <taxon>Adinetidae</taxon>
        <taxon>Adineta</taxon>
    </lineage>
</organism>
<dbReference type="EMBL" id="CAJOBB010001170">
    <property type="protein sequence ID" value="CAF3819631.1"/>
    <property type="molecule type" value="Genomic_DNA"/>
</dbReference>
<keyword evidence="1" id="KW-0812">Transmembrane</keyword>
<evidence type="ECO:0000256" key="1">
    <source>
        <dbReference type="SAM" id="Phobius"/>
    </source>
</evidence>
<evidence type="ECO:0000313" key="4">
    <source>
        <dbReference type="Proteomes" id="UP000663868"/>
    </source>
</evidence>
<reference evidence="3" key="1">
    <citation type="submission" date="2021-02" db="EMBL/GenBank/DDBJ databases">
        <authorList>
            <person name="Nowell W R."/>
        </authorList>
    </citation>
    <scope>NUCLEOTIDE SEQUENCE</scope>
</reference>
<sequence length="194" mass="22418">MIEKTDHGTILNQNLIEVMMVRDGCWKLKFNSVYPIRLSGFITEDEFHESINNINRVLFSNAIKWLIILWYILCMSGTILILSNLITTLSHNETLMITPIYIGGTVILGSAIYGIVVCSLIRWLEKVKLDEIVAIESNKYSIRSPSCSWYFMEMISNKKKLHFLVIDIGEKKYMNEINNNFFSIVIPSELSTRQ</sequence>
<dbReference type="Proteomes" id="UP000663868">
    <property type="component" value="Unassembled WGS sequence"/>
</dbReference>
<evidence type="ECO:0000313" key="2">
    <source>
        <dbReference type="EMBL" id="CAF0770553.1"/>
    </source>
</evidence>
<feature type="transmembrane region" description="Helical" evidence="1">
    <location>
        <begin position="98"/>
        <end position="121"/>
    </location>
</feature>
<dbReference type="Proteomes" id="UP000663860">
    <property type="component" value="Unassembled WGS sequence"/>
</dbReference>
<keyword evidence="1" id="KW-0472">Membrane</keyword>
<gene>
    <name evidence="2" type="ORF">IZO911_LOCUS5252</name>
    <name evidence="3" type="ORF">KXQ929_LOCUS18152</name>
</gene>
<dbReference type="AlphaFoldDB" id="A0A819D8I8"/>
<proteinExistence type="predicted"/>
<evidence type="ECO:0000313" key="3">
    <source>
        <dbReference type="EMBL" id="CAF3819631.1"/>
    </source>
</evidence>
<feature type="transmembrane region" description="Helical" evidence="1">
    <location>
        <begin position="65"/>
        <end position="86"/>
    </location>
</feature>
<name>A0A819D8I8_9BILA</name>
<comment type="caution">
    <text evidence="3">The sequence shown here is derived from an EMBL/GenBank/DDBJ whole genome shotgun (WGS) entry which is preliminary data.</text>
</comment>
<accession>A0A819D8I8</accession>
<keyword evidence="1" id="KW-1133">Transmembrane helix</keyword>
<dbReference type="EMBL" id="CAJNOE010000031">
    <property type="protein sequence ID" value="CAF0770553.1"/>
    <property type="molecule type" value="Genomic_DNA"/>
</dbReference>